<proteinExistence type="predicted"/>
<evidence type="ECO:0008006" key="4">
    <source>
        <dbReference type="Google" id="ProtNLM"/>
    </source>
</evidence>
<organism evidence="2 3">
    <name type="scientific">Amycolatopsis thermophila</name>
    <dbReference type="NCBI Taxonomy" id="206084"/>
    <lineage>
        <taxon>Bacteria</taxon>
        <taxon>Bacillati</taxon>
        <taxon>Actinomycetota</taxon>
        <taxon>Actinomycetes</taxon>
        <taxon>Pseudonocardiales</taxon>
        <taxon>Pseudonocardiaceae</taxon>
        <taxon>Amycolatopsis</taxon>
    </lineage>
</organism>
<sequence length="265" mass="29000">MMRVATAQLPPIEDSDDKIFTTPNAVIVLDGASAFVPVPVPASTYADELGRQIVACLTEQPDAELQGVLAEAIALTAKALELEPGRSPSSTVTMLRQTNGVVDLLSLGDSVAILPDEVLTDERMDELDLAPRRQYRQRLAEGGGYDEAHRALLRQLQTQQGERRNRPGGFWIAEASPEAAHHALVEHRPVSAVPWAVLATDGAYNTMTHVGLTDWERIAGASSDELARILDRCQQWERDKDPHARKLPRAKRHDDKAIAAVQLSP</sequence>
<evidence type="ECO:0000256" key="1">
    <source>
        <dbReference type="SAM" id="MobiDB-lite"/>
    </source>
</evidence>
<evidence type="ECO:0000313" key="2">
    <source>
        <dbReference type="EMBL" id="MDQ0380291.1"/>
    </source>
</evidence>
<dbReference type="Gene3D" id="3.60.40.10">
    <property type="entry name" value="PPM-type phosphatase domain"/>
    <property type="match status" value="1"/>
</dbReference>
<feature type="region of interest" description="Disordered" evidence="1">
    <location>
        <begin position="239"/>
        <end position="265"/>
    </location>
</feature>
<reference evidence="2 3" key="1">
    <citation type="submission" date="2023-07" db="EMBL/GenBank/DDBJ databases">
        <title>Sequencing the genomes of 1000 actinobacteria strains.</title>
        <authorList>
            <person name="Klenk H.-P."/>
        </authorList>
    </citation>
    <scope>NUCLEOTIDE SEQUENCE [LARGE SCALE GENOMIC DNA]</scope>
    <source>
        <strain evidence="2 3">DSM 45805</strain>
    </source>
</reference>
<comment type="caution">
    <text evidence="2">The sequence shown here is derived from an EMBL/GenBank/DDBJ whole genome shotgun (WGS) entry which is preliminary data.</text>
</comment>
<dbReference type="Proteomes" id="UP001229651">
    <property type="component" value="Unassembled WGS sequence"/>
</dbReference>
<dbReference type="SUPFAM" id="SSF81606">
    <property type="entry name" value="PP2C-like"/>
    <property type="match status" value="1"/>
</dbReference>
<accession>A0ABU0EYD7</accession>
<gene>
    <name evidence="2" type="ORF">FB470_004285</name>
</gene>
<name>A0ABU0EYD7_9PSEU</name>
<dbReference type="InterPro" id="IPR036457">
    <property type="entry name" value="PPM-type-like_dom_sf"/>
</dbReference>
<dbReference type="EMBL" id="JAUSUT010000001">
    <property type="protein sequence ID" value="MDQ0380291.1"/>
    <property type="molecule type" value="Genomic_DNA"/>
</dbReference>
<protein>
    <recommendedName>
        <fullName evidence="4">Protein phosphatase 2C</fullName>
    </recommendedName>
</protein>
<keyword evidence="3" id="KW-1185">Reference proteome</keyword>
<evidence type="ECO:0000313" key="3">
    <source>
        <dbReference type="Proteomes" id="UP001229651"/>
    </source>
</evidence>